<evidence type="ECO:0000256" key="2">
    <source>
        <dbReference type="ARBA" id="ARBA00022801"/>
    </source>
</evidence>
<dbReference type="GO" id="GO:0005829">
    <property type="term" value="C:cytosol"/>
    <property type="evidence" value="ECO:0007669"/>
    <property type="project" value="TreeGrafter"/>
</dbReference>
<name>A0A1H0E6U3_9FIRM</name>
<evidence type="ECO:0000313" key="6">
    <source>
        <dbReference type="EMBL" id="SDN78033.1"/>
    </source>
</evidence>
<gene>
    <name evidence="6" type="ORF">SAMN05192585_1323</name>
</gene>
<dbReference type="GO" id="GO:0004519">
    <property type="term" value="F:endonuclease activity"/>
    <property type="evidence" value="ECO:0007669"/>
    <property type="project" value="InterPro"/>
</dbReference>
<comment type="similarity">
    <text evidence="3">Belongs to the HNH nuclease family.</text>
</comment>
<evidence type="ECO:0000256" key="3">
    <source>
        <dbReference type="ARBA" id="ARBA00038412"/>
    </source>
</evidence>
<evidence type="ECO:0000256" key="1">
    <source>
        <dbReference type="ARBA" id="ARBA00022722"/>
    </source>
</evidence>
<keyword evidence="1" id="KW-0540">Nuclease</keyword>
<dbReference type="AlphaFoldDB" id="A0A1H0E6U3"/>
<evidence type="ECO:0000313" key="7">
    <source>
        <dbReference type="Proteomes" id="UP000199182"/>
    </source>
</evidence>
<dbReference type="STRING" id="258515.SAMN05192585_1323"/>
<evidence type="ECO:0000259" key="5">
    <source>
        <dbReference type="SMART" id="SM00507"/>
    </source>
</evidence>
<dbReference type="GO" id="GO:0016787">
    <property type="term" value="F:hydrolase activity"/>
    <property type="evidence" value="ECO:0007669"/>
    <property type="project" value="UniProtKB-KW"/>
</dbReference>
<dbReference type="PANTHER" id="PTHR41286">
    <property type="entry name" value="HNH NUCLEASE YAJD-RELATED"/>
    <property type="match status" value="1"/>
</dbReference>
<protein>
    <recommendedName>
        <fullName evidence="4">Putative HNH nuclease YajD</fullName>
    </recommendedName>
</protein>
<dbReference type="GO" id="GO:0008270">
    <property type="term" value="F:zinc ion binding"/>
    <property type="evidence" value="ECO:0007669"/>
    <property type="project" value="InterPro"/>
</dbReference>
<reference evidence="6 7" key="1">
    <citation type="submission" date="2016-10" db="EMBL/GenBank/DDBJ databases">
        <authorList>
            <person name="de Groot N.N."/>
        </authorList>
    </citation>
    <scope>NUCLEOTIDE SEQUENCE [LARGE SCALE GENOMIC DNA]</scope>
    <source>
        <strain evidence="6 7">CGMCC 1.5012</strain>
    </source>
</reference>
<dbReference type="GO" id="GO:0003676">
    <property type="term" value="F:nucleic acid binding"/>
    <property type="evidence" value="ECO:0007669"/>
    <property type="project" value="InterPro"/>
</dbReference>
<organism evidence="6 7">
    <name type="scientific">Acetanaerobacterium elongatum</name>
    <dbReference type="NCBI Taxonomy" id="258515"/>
    <lineage>
        <taxon>Bacteria</taxon>
        <taxon>Bacillati</taxon>
        <taxon>Bacillota</taxon>
        <taxon>Clostridia</taxon>
        <taxon>Eubacteriales</taxon>
        <taxon>Oscillospiraceae</taxon>
        <taxon>Acetanaerobacterium</taxon>
    </lineage>
</organism>
<dbReference type="InterPro" id="IPR002711">
    <property type="entry name" value="HNH"/>
</dbReference>
<proteinExistence type="inferred from homology"/>
<accession>A0A1H0E6U3</accession>
<keyword evidence="2" id="KW-0378">Hydrolase</keyword>
<dbReference type="InterPro" id="IPR003615">
    <property type="entry name" value="HNH_nuc"/>
</dbReference>
<dbReference type="Proteomes" id="UP000199182">
    <property type="component" value="Unassembled WGS sequence"/>
</dbReference>
<feature type="domain" description="HNH nuclease" evidence="5">
    <location>
        <begin position="54"/>
        <end position="107"/>
    </location>
</feature>
<evidence type="ECO:0000256" key="4">
    <source>
        <dbReference type="ARBA" id="ARBA00040194"/>
    </source>
</evidence>
<dbReference type="PANTHER" id="PTHR41286:SF1">
    <property type="entry name" value="HNH NUCLEASE YAJD-RELATED"/>
    <property type="match status" value="1"/>
</dbReference>
<dbReference type="Gene3D" id="1.10.30.50">
    <property type="match status" value="1"/>
</dbReference>
<dbReference type="SMART" id="SM00507">
    <property type="entry name" value="HNHc"/>
    <property type="match status" value="1"/>
</dbReference>
<dbReference type="CDD" id="cd00085">
    <property type="entry name" value="HNHc"/>
    <property type="match status" value="1"/>
</dbReference>
<keyword evidence="7" id="KW-1185">Reference proteome</keyword>
<dbReference type="EMBL" id="FNID01000032">
    <property type="protein sequence ID" value="SDN78033.1"/>
    <property type="molecule type" value="Genomic_DNA"/>
</dbReference>
<dbReference type="RefSeq" id="WP_423230288.1">
    <property type="nucleotide sequence ID" value="NZ_FNID01000032.1"/>
</dbReference>
<dbReference type="Pfam" id="PF01844">
    <property type="entry name" value="HNH"/>
    <property type="match status" value="1"/>
</dbReference>
<sequence>MMPYKPKKPCAYPGCPNLTSDHYCKEHAKQEAKRYNHFDRDPETNKRYGRSWERIRAAFLSAHPLCELCRTEGRLNPAVLVHHKRKLTDGGTNDWSNLQALCLECHSRLHAKQGDYFV</sequence>